<evidence type="ECO:0000313" key="2">
    <source>
        <dbReference type="EMBL" id="GBP75122.1"/>
    </source>
</evidence>
<protein>
    <submittedName>
        <fullName evidence="2">Uncharacterized protein</fullName>
    </submittedName>
</protein>
<evidence type="ECO:0000256" key="1">
    <source>
        <dbReference type="SAM" id="MobiDB-lite"/>
    </source>
</evidence>
<feature type="compositionally biased region" description="Polar residues" evidence="1">
    <location>
        <begin position="43"/>
        <end position="52"/>
    </location>
</feature>
<dbReference type="AlphaFoldDB" id="A0A4C1YJW6"/>
<feature type="region of interest" description="Disordered" evidence="1">
    <location>
        <begin position="43"/>
        <end position="67"/>
    </location>
</feature>
<dbReference type="EMBL" id="BGZK01001236">
    <property type="protein sequence ID" value="GBP75122.1"/>
    <property type="molecule type" value="Genomic_DNA"/>
</dbReference>
<keyword evidence="3" id="KW-1185">Reference proteome</keyword>
<accession>A0A4C1YJW6</accession>
<evidence type="ECO:0000313" key="3">
    <source>
        <dbReference type="Proteomes" id="UP000299102"/>
    </source>
</evidence>
<proteinExistence type="predicted"/>
<comment type="caution">
    <text evidence="2">The sequence shown here is derived from an EMBL/GenBank/DDBJ whole genome shotgun (WGS) entry which is preliminary data.</text>
</comment>
<organism evidence="2 3">
    <name type="scientific">Eumeta variegata</name>
    <name type="common">Bagworm moth</name>
    <name type="synonym">Eumeta japonica</name>
    <dbReference type="NCBI Taxonomy" id="151549"/>
    <lineage>
        <taxon>Eukaryota</taxon>
        <taxon>Metazoa</taxon>
        <taxon>Ecdysozoa</taxon>
        <taxon>Arthropoda</taxon>
        <taxon>Hexapoda</taxon>
        <taxon>Insecta</taxon>
        <taxon>Pterygota</taxon>
        <taxon>Neoptera</taxon>
        <taxon>Endopterygota</taxon>
        <taxon>Lepidoptera</taxon>
        <taxon>Glossata</taxon>
        <taxon>Ditrysia</taxon>
        <taxon>Tineoidea</taxon>
        <taxon>Psychidae</taxon>
        <taxon>Oiketicinae</taxon>
        <taxon>Eumeta</taxon>
    </lineage>
</organism>
<feature type="region of interest" description="Disordered" evidence="1">
    <location>
        <begin position="121"/>
        <end position="143"/>
    </location>
</feature>
<dbReference type="Proteomes" id="UP000299102">
    <property type="component" value="Unassembled WGS sequence"/>
</dbReference>
<sequence>MNTYTYLRSLKTEVVQRVWYTVAAVTQQLRVSTDRSVSRNIRQAIGSGNSSRTNDDGHRLSSASAGAEDPQLAIRVLTTPLLRGESETKMGTHLIDQNSQDTFKDESLFWTKSRRGFATRAFRPSDHRRPARDDGAPYARERL</sequence>
<gene>
    <name evidence="2" type="ORF">EVAR_89824_1</name>
</gene>
<name>A0A4C1YJW6_EUMVA</name>
<reference evidence="2 3" key="1">
    <citation type="journal article" date="2019" name="Commun. Biol.">
        <title>The bagworm genome reveals a unique fibroin gene that provides high tensile strength.</title>
        <authorList>
            <person name="Kono N."/>
            <person name="Nakamura H."/>
            <person name="Ohtoshi R."/>
            <person name="Tomita M."/>
            <person name="Numata K."/>
            <person name="Arakawa K."/>
        </authorList>
    </citation>
    <scope>NUCLEOTIDE SEQUENCE [LARGE SCALE GENOMIC DNA]</scope>
</reference>
<feature type="compositionally biased region" description="Basic and acidic residues" evidence="1">
    <location>
        <begin position="123"/>
        <end position="143"/>
    </location>
</feature>